<gene>
    <name evidence="2" type="ORF">AH6C_017</name>
</gene>
<accession>A0A076G3N1</accession>
<sequence length="95" mass="9572">MPAVLTHVSKTSGHDGFPPTQSKGGNSFVGIGGHPVILVGQEFEPHSNGSTHTPKLIGGSAFIKVNGVPVGLIGDKLDCGDTVIESATSFFTAGG</sequence>
<organism evidence="2 3">
    <name type="scientific">Aeromonas phage pAh6-C</name>
    <dbReference type="NCBI Taxonomy" id="1505227"/>
    <lineage>
        <taxon>Viruses</taxon>
        <taxon>Duplodnaviria</taxon>
        <taxon>Heunggongvirae</taxon>
        <taxon>Uroviricota</taxon>
        <taxon>Caudoviricetes</taxon>
        <taxon>Chaseviridae</taxon>
        <taxon>Nefertitivirinae</taxon>
        <taxon>Pahsextavirus</taxon>
        <taxon>Pahsextavirus pAh6C</taxon>
    </lineage>
</organism>
<evidence type="ECO:0000256" key="1">
    <source>
        <dbReference type="SAM" id="MobiDB-lite"/>
    </source>
</evidence>
<dbReference type="Proteomes" id="UP000028666">
    <property type="component" value="Segment"/>
</dbReference>
<dbReference type="EMBL" id="KJ858521">
    <property type="protein sequence ID" value="AII26771.1"/>
    <property type="molecule type" value="Genomic_DNA"/>
</dbReference>
<reference evidence="2 3" key="1">
    <citation type="submission" date="2014-05" db="EMBL/GenBank/DDBJ databases">
        <title>Complete genome sequence of Aeromonas bacteriophage pAh6-C.</title>
        <authorList>
            <person name="Jun J.W."/>
            <person name="Park S.C."/>
        </authorList>
    </citation>
    <scope>NUCLEOTIDE SEQUENCE [LARGE SCALE GENOMIC DNA]</scope>
</reference>
<protein>
    <recommendedName>
        <fullName evidence="4">Phospholipase</fullName>
    </recommendedName>
</protein>
<dbReference type="OrthoDB" id="23989at10239"/>
<keyword evidence="3" id="KW-1185">Reference proteome</keyword>
<dbReference type="GeneID" id="22112273"/>
<dbReference type="Pfam" id="PF05488">
    <property type="entry name" value="PAAR_motif"/>
    <property type="match status" value="1"/>
</dbReference>
<feature type="region of interest" description="Disordered" evidence="1">
    <location>
        <begin position="1"/>
        <end position="26"/>
    </location>
</feature>
<dbReference type="RefSeq" id="YP_009103351.1">
    <property type="nucleotide sequence ID" value="NC_025459.1"/>
</dbReference>
<proteinExistence type="predicted"/>
<evidence type="ECO:0008006" key="4">
    <source>
        <dbReference type="Google" id="ProtNLM"/>
    </source>
</evidence>
<dbReference type="Gene3D" id="2.60.200.60">
    <property type="match status" value="1"/>
</dbReference>
<dbReference type="InterPro" id="IPR008727">
    <property type="entry name" value="PAAR_motif"/>
</dbReference>
<evidence type="ECO:0000313" key="2">
    <source>
        <dbReference type="EMBL" id="AII26771.1"/>
    </source>
</evidence>
<dbReference type="KEGG" id="vg:22112273"/>
<evidence type="ECO:0000313" key="3">
    <source>
        <dbReference type="Proteomes" id="UP000028666"/>
    </source>
</evidence>
<name>A0A076G3N1_9CAUD</name>